<keyword evidence="4" id="KW-1185">Reference proteome</keyword>
<evidence type="ECO:0000256" key="1">
    <source>
        <dbReference type="PROSITE-ProRule" id="PRU00175"/>
    </source>
</evidence>
<keyword evidence="1" id="KW-0479">Metal-binding</keyword>
<accession>A0AAU9K3X1</accession>
<reference evidence="3" key="1">
    <citation type="submission" date="2021-09" db="EMBL/GenBank/DDBJ databases">
        <authorList>
            <consortium name="AG Swart"/>
            <person name="Singh M."/>
            <person name="Singh A."/>
            <person name="Seah K."/>
            <person name="Emmerich C."/>
        </authorList>
    </citation>
    <scope>NUCLEOTIDE SEQUENCE</scope>
    <source>
        <strain evidence="3">ATCC30299</strain>
    </source>
</reference>
<dbReference type="GO" id="GO:0008270">
    <property type="term" value="F:zinc ion binding"/>
    <property type="evidence" value="ECO:0007669"/>
    <property type="project" value="UniProtKB-KW"/>
</dbReference>
<dbReference type="InterPro" id="IPR001841">
    <property type="entry name" value="Znf_RING"/>
</dbReference>
<sequence length="262" mass="29698">MEEFLEHFKCFICREICKNAVESICCYEIFCRKCVDKLTDCPKCRSPQPNFRPSVVLRRLIGVLPCDCSFCEFHTSYKELENHLKECIKAPAPCNYCDNQIPREALIEHYASSHPDQLIEEFDENSVKKIQIDEKRIEDKVNTYGRLAKIGRSGKFYCGGQLEGKCACCKGICGPMTGCNCVACMQLDIAARRLPKGFLVNSNGMNAKVLNNGRIYCGTMFSARVPFSDGYCGPSNGPNCKWCKALEAIKNERYRLITAQWD</sequence>
<evidence type="ECO:0000313" key="4">
    <source>
        <dbReference type="Proteomes" id="UP001162131"/>
    </source>
</evidence>
<dbReference type="PROSITE" id="PS50089">
    <property type="entry name" value="ZF_RING_2"/>
    <property type="match status" value="1"/>
</dbReference>
<evidence type="ECO:0000259" key="2">
    <source>
        <dbReference type="PROSITE" id="PS50089"/>
    </source>
</evidence>
<dbReference type="EMBL" id="CAJZBQ010000054">
    <property type="protein sequence ID" value="CAG9332397.1"/>
    <property type="molecule type" value="Genomic_DNA"/>
</dbReference>
<comment type="caution">
    <text evidence="3">The sequence shown here is derived from an EMBL/GenBank/DDBJ whole genome shotgun (WGS) entry which is preliminary data.</text>
</comment>
<gene>
    <name evidence="3" type="ORF">BSTOLATCC_MIC55843</name>
</gene>
<dbReference type="Gene3D" id="3.30.40.10">
    <property type="entry name" value="Zinc/RING finger domain, C3HC4 (zinc finger)"/>
    <property type="match status" value="2"/>
</dbReference>
<dbReference type="Proteomes" id="UP001162131">
    <property type="component" value="Unassembled WGS sequence"/>
</dbReference>
<feature type="domain" description="RING-type" evidence="2">
    <location>
        <begin position="10"/>
        <end position="45"/>
    </location>
</feature>
<dbReference type="SUPFAM" id="SSF57850">
    <property type="entry name" value="RING/U-box"/>
    <property type="match status" value="1"/>
</dbReference>
<name>A0AAU9K3X1_9CILI</name>
<dbReference type="SUPFAM" id="SSF49599">
    <property type="entry name" value="TRAF domain-like"/>
    <property type="match status" value="1"/>
</dbReference>
<keyword evidence="1" id="KW-0863">Zinc-finger</keyword>
<organism evidence="3 4">
    <name type="scientific">Blepharisma stoltei</name>
    <dbReference type="NCBI Taxonomy" id="1481888"/>
    <lineage>
        <taxon>Eukaryota</taxon>
        <taxon>Sar</taxon>
        <taxon>Alveolata</taxon>
        <taxon>Ciliophora</taxon>
        <taxon>Postciliodesmatophora</taxon>
        <taxon>Heterotrichea</taxon>
        <taxon>Heterotrichida</taxon>
        <taxon>Blepharismidae</taxon>
        <taxon>Blepharisma</taxon>
    </lineage>
</organism>
<dbReference type="AlphaFoldDB" id="A0AAU9K3X1"/>
<proteinExistence type="predicted"/>
<keyword evidence="1" id="KW-0862">Zinc</keyword>
<dbReference type="InterPro" id="IPR013083">
    <property type="entry name" value="Znf_RING/FYVE/PHD"/>
</dbReference>
<evidence type="ECO:0000313" key="3">
    <source>
        <dbReference type="EMBL" id="CAG9332397.1"/>
    </source>
</evidence>
<protein>
    <recommendedName>
        <fullName evidence="2">RING-type domain-containing protein</fullName>
    </recommendedName>
</protein>